<feature type="region of interest" description="Disordered" evidence="1">
    <location>
        <begin position="1"/>
        <end position="88"/>
    </location>
</feature>
<feature type="compositionally biased region" description="Basic and acidic residues" evidence="1">
    <location>
        <begin position="1"/>
        <end position="26"/>
    </location>
</feature>
<dbReference type="InterPro" id="IPR055164">
    <property type="entry name" value="EDR1/CTR1/ARMC3-like_pept-like"/>
</dbReference>
<evidence type="ECO:0000259" key="2">
    <source>
        <dbReference type="Pfam" id="PF14381"/>
    </source>
</evidence>
<reference evidence="3" key="1">
    <citation type="submission" date="2020-05" db="EMBL/GenBank/DDBJ databases">
        <title>Phylogenomic resolution of chytrid fungi.</title>
        <authorList>
            <person name="Stajich J.E."/>
            <person name="Amses K."/>
            <person name="Simmons R."/>
            <person name="Seto K."/>
            <person name="Myers J."/>
            <person name="Bonds A."/>
            <person name="Quandt C.A."/>
            <person name="Barry K."/>
            <person name="Liu P."/>
            <person name="Grigoriev I."/>
            <person name="Longcore J.E."/>
            <person name="James T.Y."/>
        </authorList>
    </citation>
    <scope>NUCLEOTIDE SEQUENCE</scope>
    <source>
        <strain evidence="3">PLAUS21</strain>
    </source>
</reference>
<keyword evidence="4" id="KW-1185">Reference proteome</keyword>
<feature type="domain" description="EDR1/CTR1/ARMC3-like peptidase-like" evidence="2">
    <location>
        <begin position="222"/>
        <end position="363"/>
    </location>
</feature>
<dbReference type="EMBL" id="JADGKB010000007">
    <property type="protein sequence ID" value="KAJ3261108.1"/>
    <property type="molecule type" value="Genomic_DNA"/>
</dbReference>
<protein>
    <recommendedName>
        <fullName evidence="2">EDR1/CTR1/ARMC3-like peptidase-like domain-containing protein</fullName>
    </recommendedName>
</protein>
<evidence type="ECO:0000256" key="1">
    <source>
        <dbReference type="SAM" id="MobiDB-lite"/>
    </source>
</evidence>
<dbReference type="AlphaFoldDB" id="A0AAD5UL91"/>
<dbReference type="Pfam" id="PF14381">
    <property type="entry name" value="EDR1_CTR1_ARMC3_pept"/>
    <property type="match status" value="1"/>
</dbReference>
<accession>A0AAD5UL91</accession>
<evidence type="ECO:0000313" key="4">
    <source>
        <dbReference type="Proteomes" id="UP001210925"/>
    </source>
</evidence>
<feature type="compositionally biased region" description="Polar residues" evidence="1">
    <location>
        <begin position="35"/>
        <end position="50"/>
    </location>
</feature>
<proteinExistence type="predicted"/>
<evidence type="ECO:0000313" key="3">
    <source>
        <dbReference type="EMBL" id="KAJ3261108.1"/>
    </source>
</evidence>
<comment type="caution">
    <text evidence="3">The sequence shown here is derived from an EMBL/GenBank/DDBJ whole genome shotgun (WGS) entry which is preliminary data.</text>
</comment>
<dbReference type="InterPro" id="IPR038765">
    <property type="entry name" value="Papain-like_cys_pep_sf"/>
</dbReference>
<sequence length="403" mass="45581">MSPNPNDEKSLDDNHKMKDKENEPKSPKTNKRRGSITTLFDNIQINTPTTSRRKSKPLPTPPLEVEPINEDGEDRSGQKCKVAPPQQSEFKNTEVKRICMSNDRSRMNFFAIPAQGWQKIEVKDDQSFREICYYNSITNKKVHGCSTDSKNILNCCYLCDADKWIFRGSEYDPTISLLYAGMDGCIPAKVLLTNPKFIIPWRYKNRKTLAISWKIIHMCGSQVTDAECETIVVNTFHDKKLCKIIEAVTVEAKWYEGAGLVEYLLKVVRLALGDYGLPGGATSSQADESLYRQMKAQGHNFMLLCSVKIGLCRHKALLFKILCDAVGLECALVTGYSTGGRHQWNLITLNDIKTRKSESYIIDPTSPHFTWTKQGSIRMKAYKIQQDTSFGHGGMTMKQNGIL</sequence>
<dbReference type="SUPFAM" id="SSF54001">
    <property type="entry name" value="Cysteine proteinases"/>
    <property type="match status" value="1"/>
</dbReference>
<gene>
    <name evidence="3" type="ORF">HK103_006417</name>
</gene>
<organism evidence="3 4">
    <name type="scientific">Boothiomyces macroporosus</name>
    <dbReference type="NCBI Taxonomy" id="261099"/>
    <lineage>
        <taxon>Eukaryota</taxon>
        <taxon>Fungi</taxon>
        <taxon>Fungi incertae sedis</taxon>
        <taxon>Chytridiomycota</taxon>
        <taxon>Chytridiomycota incertae sedis</taxon>
        <taxon>Chytridiomycetes</taxon>
        <taxon>Rhizophydiales</taxon>
        <taxon>Terramycetaceae</taxon>
        <taxon>Boothiomyces</taxon>
    </lineage>
</organism>
<dbReference type="Proteomes" id="UP001210925">
    <property type="component" value="Unassembled WGS sequence"/>
</dbReference>
<name>A0AAD5UL91_9FUNG</name>